<accession>A0ABT4YRG8</accession>
<dbReference type="InterPro" id="IPR001789">
    <property type="entry name" value="Sig_transdc_resp-reg_receiver"/>
</dbReference>
<feature type="modified residue" description="4-aspartylphosphate" evidence="2">
    <location>
        <position position="80"/>
    </location>
</feature>
<dbReference type="InterPro" id="IPR050595">
    <property type="entry name" value="Bact_response_regulator"/>
</dbReference>
<evidence type="ECO:0000313" key="4">
    <source>
        <dbReference type="EMBL" id="MDB1124113.1"/>
    </source>
</evidence>
<comment type="caution">
    <text evidence="4">The sequence shown here is derived from an EMBL/GenBank/DDBJ whole genome shotgun (WGS) entry which is preliminary data.</text>
</comment>
<dbReference type="Proteomes" id="UP001210678">
    <property type="component" value="Unassembled WGS sequence"/>
</dbReference>
<dbReference type="InterPro" id="IPR011006">
    <property type="entry name" value="CheY-like_superfamily"/>
</dbReference>
<dbReference type="CDD" id="cd17574">
    <property type="entry name" value="REC_OmpR"/>
    <property type="match status" value="1"/>
</dbReference>
<sequence>MKLMISPVENPIQLPELNIARIYGYEGERQTILVVDDILDQRNLVSNILQPLGFNVLQAESANTALTIVENHHVDLFILDITMPEISGWQLAISLRKQNIRTPIMMLSANIHELEKCNVLEQYHNDYLSKPISKEQLLIKIVSLLPVTWIVEEQPTETIPVASNNIIPSLKNLEKLKSFAEIGFLSAFSEKVDDIIRLESVDESFFNPLRNDLSQCNFTKIVHNIDELINEHYQDE</sequence>
<dbReference type="Gene3D" id="3.40.50.2300">
    <property type="match status" value="1"/>
</dbReference>
<evidence type="ECO:0000313" key="5">
    <source>
        <dbReference type="Proteomes" id="UP001210678"/>
    </source>
</evidence>
<name>A0ABT4YRG8_9VIBR</name>
<dbReference type="RefSeq" id="WP_272136097.1">
    <property type="nucleotide sequence ID" value="NZ_JAQLOI010000001.1"/>
</dbReference>
<proteinExistence type="predicted"/>
<feature type="domain" description="Response regulatory" evidence="3">
    <location>
        <begin position="31"/>
        <end position="145"/>
    </location>
</feature>
<dbReference type="PANTHER" id="PTHR44591:SF3">
    <property type="entry name" value="RESPONSE REGULATORY DOMAIN-CONTAINING PROTEIN"/>
    <property type="match status" value="1"/>
</dbReference>
<evidence type="ECO:0000256" key="1">
    <source>
        <dbReference type="ARBA" id="ARBA00022553"/>
    </source>
</evidence>
<dbReference type="SUPFAM" id="SSF52172">
    <property type="entry name" value="CheY-like"/>
    <property type="match status" value="1"/>
</dbReference>
<dbReference type="PANTHER" id="PTHR44591">
    <property type="entry name" value="STRESS RESPONSE REGULATOR PROTEIN 1"/>
    <property type="match status" value="1"/>
</dbReference>
<evidence type="ECO:0000259" key="3">
    <source>
        <dbReference type="PROSITE" id="PS50110"/>
    </source>
</evidence>
<keyword evidence="1 2" id="KW-0597">Phosphoprotein</keyword>
<evidence type="ECO:0000256" key="2">
    <source>
        <dbReference type="PROSITE-ProRule" id="PRU00169"/>
    </source>
</evidence>
<dbReference type="SMART" id="SM00448">
    <property type="entry name" value="REC"/>
    <property type="match status" value="1"/>
</dbReference>
<reference evidence="4 5" key="1">
    <citation type="submission" date="2023-01" db="EMBL/GenBank/DDBJ databases">
        <title>Vibrio sp. KJ40-1 sp.nov, isolated from marine algae.</title>
        <authorList>
            <person name="Butt M."/>
            <person name="Kim J.M.J."/>
            <person name="Jeon C.O.C."/>
        </authorList>
    </citation>
    <scope>NUCLEOTIDE SEQUENCE [LARGE SCALE GENOMIC DNA]</scope>
    <source>
        <strain evidence="4 5">KJ40-1</strain>
    </source>
</reference>
<dbReference type="EMBL" id="JAQLOI010000001">
    <property type="protein sequence ID" value="MDB1124113.1"/>
    <property type="molecule type" value="Genomic_DNA"/>
</dbReference>
<gene>
    <name evidence="4" type="ORF">PGX00_10815</name>
</gene>
<dbReference type="PROSITE" id="PS50110">
    <property type="entry name" value="RESPONSE_REGULATORY"/>
    <property type="match status" value="1"/>
</dbReference>
<organism evidence="4 5">
    <name type="scientific">Vibrio algarum</name>
    <dbReference type="NCBI Taxonomy" id="3020714"/>
    <lineage>
        <taxon>Bacteria</taxon>
        <taxon>Pseudomonadati</taxon>
        <taxon>Pseudomonadota</taxon>
        <taxon>Gammaproteobacteria</taxon>
        <taxon>Vibrionales</taxon>
        <taxon>Vibrionaceae</taxon>
        <taxon>Vibrio</taxon>
    </lineage>
</organism>
<protein>
    <submittedName>
        <fullName evidence="4">Response regulator</fullName>
    </submittedName>
</protein>
<dbReference type="Pfam" id="PF00072">
    <property type="entry name" value="Response_reg"/>
    <property type="match status" value="1"/>
</dbReference>
<keyword evidence="5" id="KW-1185">Reference proteome</keyword>